<evidence type="ECO:0000256" key="2">
    <source>
        <dbReference type="ARBA" id="ARBA00023125"/>
    </source>
</evidence>
<dbReference type="EMBL" id="VDCQ01000093">
    <property type="protein sequence ID" value="TNJ59407.1"/>
    <property type="molecule type" value="Genomic_DNA"/>
</dbReference>
<dbReference type="AlphaFoldDB" id="A0A5C4SX41"/>
<sequence length="299" mass="35155">MTGVDALSLSSTDIVKRYGYYDEEFVLSYSHKNGPYNMTSHMHDQYEVYYLLKGQRSYFIKDRVYLVEQGDLVFVPKYVLHRTQFAGTLQHQRIVLNFTDSFLERSWIKGSKLDLLKPFQGDNPTLRLKEEDRKYTESLFFRAIAEMKNKSDGYEICVKAISVELLVHLARCIDKYVEVVAPVDSPLHRKIAEISNYIETHYAEPLTLTHLSQSFYLSPYYLSRVFKEISGFSFIEYLNHNRIKEAQRLLRESNWKVLRIAESVGYDSIAYFGRVFKETVHMSPLQYRRMHSGEGIERT</sequence>
<dbReference type="Proteomes" id="UP000307943">
    <property type="component" value="Unassembled WGS sequence"/>
</dbReference>
<evidence type="ECO:0000256" key="3">
    <source>
        <dbReference type="ARBA" id="ARBA00023163"/>
    </source>
</evidence>
<dbReference type="InterPro" id="IPR037923">
    <property type="entry name" value="HTH-like"/>
</dbReference>
<keyword evidence="3" id="KW-0804">Transcription</keyword>
<evidence type="ECO:0000313" key="5">
    <source>
        <dbReference type="EMBL" id="TNJ59407.1"/>
    </source>
</evidence>
<dbReference type="InterPro" id="IPR009057">
    <property type="entry name" value="Homeodomain-like_sf"/>
</dbReference>
<name>A0A5C4SX41_9BACL</name>
<evidence type="ECO:0000256" key="1">
    <source>
        <dbReference type="ARBA" id="ARBA00023015"/>
    </source>
</evidence>
<dbReference type="PANTHER" id="PTHR43280">
    <property type="entry name" value="ARAC-FAMILY TRANSCRIPTIONAL REGULATOR"/>
    <property type="match status" value="1"/>
</dbReference>
<dbReference type="PANTHER" id="PTHR43280:SF28">
    <property type="entry name" value="HTH-TYPE TRANSCRIPTIONAL ACTIVATOR RHAS"/>
    <property type="match status" value="1"/>
</dbReference>
<keyword evidence="2" id="KW-0238">DNA-binding</keyword>
<dbReference type="Pfam" id="PF12833">
    <property type="entry name" value="HTH_18"/>
    <property type="match status" value="1"/>
</dbReference>
<protein>
    <submittedName>
        <fullName evidence="5">Helix-turn-helix domain-containing protein</fullName>
    </submittedName>
</protein>
<feature type="domain" description="HTH araC/xylS-type" evidence="4">
    <location>
        <begin position="192"/>
        <end position="290"/>
    </location>
</feature>
<accession>A0A5C4SX41</accession>
<dbReference type="SMART" id="SM00342">
    <property type="entry name" value="HTH_ARAC"/>
    <property type="match status" value="1"/>
</dbReference>
<dbReference type="GO" id="GO:0003700">
    <property type="term" value="F:DNA-binding transcription factor activity"/>
    <property type="evidence" value="ECO:0007669"/>
    <property type="project" value="InterPro"/>
</dbReference>
<proteinExistence type="predicted"/>
<evidence type="ECO:0000259" key="4">
    <source>
        <dbReference type="PROSITE" id="PS01124"/>
    </source>
</evidence>
<organism evidence="5 6">
    <name type="scientific">Paenibacillus hemerocallicola</name>
    <dbReference type="NCBI Taxonomy" id="1172614"/>
    <lineage>
        <taxon>Bacteria</taxon>
        <taxon>Bacillati</taxon>
        <taxon>Bacillota</taxon>
        <taxon>Bacilli</taxon>
        <taxon>Bacillales</taxon>
        <taxon>Paenibacillaceae</taxon>
        <taxon>Paenibacillus</taxon>
    </lineage>
</organism>
<dbReference type="SUPFAM" id="SSF46689">
    <property type="entry name" value="Homeodomain-like"/>
    <property type="match status" value="2"/>
</dbReference>
<dbReference type="Gene3D" id="2.60.120.10">
    <property type="entry name" value="Jelly Rolls"/>
    <property type="match status" value="1"/>
</dbReference>
<dbReference type="Pfam" id="PF02311">
    <property type="entry name" value="AraC_binding"/>
    <property type="match status" value="1"/>
</dbReference>
<dbReference type="PROSITE" id="PS01124">
    <property type="entry name" value="HTH_ARAC_FAMILY_2"/>
    <property type="match status" value="1"/>
</dbReference>
<keyword evidence="1" id="KW-0805">Transcription regulation</keyword>
<keyword evidence="6" id="KW-1185">Reference proteome</keyword>
<dbReference type="InterPro" id="IPR014710">
    <property type="entry name" value="RmlC-like_jellyroll"/>
</dbReference>
<comment type="caution">
    <text evidence="5">The sequence shown here is derived from an EMBL/GenBank/DDBJ whole genome shotgun (WGS) entry which is preliminary data.</text>
</comment>
<gene>
    <name evidence="5" type="ORF">FE784_37320</name>
</gene>
<dbReference type="InterPro" id="IPR003313">
    <property type="entry name" value="AraC-bd"/>
</dbReference>
<reference evidence="5 6" key="1">
    <citation type="submission" date="2019-05" db="EMBL/GenBank/DDBJ databases">
        <title>We sequenced the genome of Paenibacillus hemerocallicola KCTC 33185 for further insight into its adaptation and study the phylogeny of Paenibacillus.</title>
        <authorList>
            <person name="Narsing Rao M.P."/>
        </authorList>
    </citation>
    <scope>NUCLEOTIDE SEQUENCE [LARGE SCALE GENOMIC DNA]</scope>
    <source>
        <strain evidence="5 6">KCTC 33185</strain>
    </source>
</reference>
<dbReference type="SUPFAM" id="SSF51215">
    <property type="entry name" value="Regulatory protein AraC"/>
    <property type="match status" value="1"/>
</dbReference>
<dbReference type="InterPro" id="IPR018060">
    <property type="entry name" value="HTH_AraC"/>
</dbReference>
<dbReference type="Gene3D" id="1.10.10.60">
    <property type="entry name" value="Homeodomain-like"/>
    <property type="match status" value="2"/>
</dbReference>
<dbReference type="GO" id="GO:0043565">
    <property type="term" value="F:sequence-specific DNA binding"/>
    <property type="evidence" value="ECO:0007669"/>
    <property type="project" value="InterPro"/>
</dbReference>
<dbReference type="OrthoDB" id="506156at2"/>
<evidence type="ECO:0000313" key="6">
    <source>
        <dbReference type="Proteomes" id="UP000307943"/>
    </source>
</evidence>